<dbReference type="Proteomes" id="UP001431783">
    <property type="component" value="Unassembled WGS sequence"/>
</dbReference>
<organism evidence="1 2">
    <name type="scientific">Henosepilachna vigintioctopunctata</name>
    <dbReference type="NCBI Taxonomy" id="420089"/>
    <lineage>
        <taxon>Eukaryota</taxon>
        <taxon>Metazoa</taxon>
        <taxon>Ecdysozoa</taxon>
        <taxon>Arthropoda</taxon>
        <taxon>Hexapoda</taxon>
        <taxon>Insecta</taxon>
        <taxon>Pterygota</taxon>
        <taxon>Neoptera</taxon>
        <taxon>Endopterygota</taxon>
        <taxon>Coleoptera</taxon>
        <taxon>Polyphaga</taxon>
        <taxon>Cucujiformia</taxon>
        <taxon>Coccinelloidea</taxon>
        <taxon>Coccinellidae</taxon>
        <taxon>Epilachninae</taxon>
        <taxon>Epilachnini</taxon>
        <taxon>Henosepilachna</taxon>
    </lineage>
</organism>
<comment type="caution">
    <text evidence="1">The sequence shown here is derived from an EMBL/GenBank/DDBJ whole genome shotgun (WGS) entry which is preliminary data.</text>
</comment>
<dbReference type="EMBL" id="JARQZJ010000041">
    <property type="protein sequence ID" value="KAK9877360.1"/>
    <property type="molecule type" value="Genomic_DNA"/>
</dbReference>
<name>A0AAW1U4F6_9CUCU</name>
<accession>A0AAW1U4F6</accession>
<dbReference type="AlphaFoldDB" id="A0AAW1U4F6"/>
<sequence length="71" mass="8262">MRMLNPTQLPVGVKVKEAKIADVGNLLEKHFGKNWREIKTLQWYKNVIEGNEGDQVDENEDCECFLDPEEE</sequence>
<gene>
    <name evidence="1" type="ORF">WA026_017757</name>
</gene>
<keyword evidence="2" id="KW-1185">Reference proteome</keyword>
<proteinExistence type="predicted"/>
<evidence type="ECO:0000313" key="1">
    <source>
        <dbReference type="EMBL" id="KAK9877360.1"/>
    </source>
</evidence>
<protein>
    <submittedName>
        <fullName evidence="1">Uncharacterized protein</fullName>
    </submittedName>
</protein>
<reference evidence="1 2" key="1">
    <citation type="submission" date="2023-03" db="EMBL/GenBank/DDBJ databases">
        <title>Genome insight into feeding habits of ladybird beetles.</title>
        <authorList>
            <person name="Li H.-S."/>
            <person name="Huang Y.-H."/>
            <person name="Pang H."/>
        </authorList>
    </citation>
    <scope>NUCLEOTIDE SEQUENCE [LARGE SCALE GENOMIC DNA]</scope>
    <source>
        <strain evidence="1">SYSU_2023b</strain>
        <tissue evidence="1">Whole body</tissue>
    </source>
</reference>
<evidence type="ECO:0000313" key="2">
    <source>
        <dbReference type="Proteomes" id="UP001431783"/>
    </source>
</evidence>